<protein>
    <submittedName>
        <fullName evidence="3">Uncharacterized protein</fullName>
    </submittedName>
</protein>
<evidence type="ECO:0000256" key="1">
    <source>
        <dbReference type="SAM" id="MobiDB-lite"/>
    </source>
</evidence>
<dbReference type="Proteomes" id="UP000466794">
    <property type="component" value="Unassembled WGS sequence"/>
</dbReference>
<evidence type="ECO:0000313" key="3">
    <source>
        <dbReference type="EMBL" id="MVU82509.1"/>
    </source>
</evidence>
<feature type="chain" id="PRO_5029546695" evidence="2">
    <location>
        <begin position="30"/>
        <end position="86"/>
    </location>
</feature>
<evidence type="ECO:0000313" key="4">
    <source>
        <dbReference type="Proteomes" id="UP000466794"/>
    </source>
</evidence>
<feature type="signal peptide" evidence="2">
    <location>
        <begin position="1"/>
        <end position="29"/>
    </location>
</feature>
<feature type="compositionally biased region" description="Low complexity" evidence="1">
    <location>
        <begin position="36"/>
        <end position="54"/>
    </location>
</feature>
<name>A0A7K1V7S9_9NOCA</name>
<organism evidence="3 4">
    <name type="scientific">Nocardia terrae</name>
    <dbReference type="NCBI Taxonomy" id="2675851"/>
    <lineage>
        <taxon>Bacteria</taxon>
        <taxon>Bacillati</taxon>
        <taxon>Actinomycetota</taxon>
        <taxon>Actinomycetes</taxon>
        <taxon>Mycobacteriales</taxon>
        <taxon>Nocardiaceae</taxon>
        <taxon>Nocardia</taxon>
    </lineage>
</organism>
<keyword evidence="4" id="KW-1185">Reference proteome</keyword>
<comment type="caution">
    <text evidence="3">The sequence shown here is derived from an EMBL/GenBank/DDBJ whole genome shotgun (WGS) entry which is preliminary data.</text>
</comment>
<accession>A0A7K1V7S9</accession>
<feature type="compositionally biased region" description="Low complexity" evidence="1">
    <location>
        <begin position="73"/>
        <end position="86"/>
    </location>
</feature>
<keyword evidence="2" id="KW-0732">Signal</keyword>
<dbReference type="RefSeq" id="WP_157392095.1">
    <property type="nucleotide sequence ID" value="NZ_WRPP01000009.1"/>
</dbReference>
<gene>
    <name evidence="3" type="ORF">GPX89_35425</name>
</gene>
<dbReference type="EMBL" id="WRPP01000009">
    <property type="protein sequence ID" value="MVU82509.1"/>
    <property type="molecule type" value="Genomic_DNA"/>
</dbReference>
<reference evidence="3 4" key="1">
    <citation type="submission" date="2019-12" db="EMBL/GenBank/DDBJ databases">
        <title>Nocardia sp. nov. ET3-3 isolated from soil.</title>
        <authorList>
            <person name="Kanchanasin P."/>
            <person name="Tanasupawat S."/>
            <person name="Yuki M."/>
            <person name="Kudo T."/>
        </authorList>
    </citation>
    <scope>NUCLEOTIDE SEQUENCE [LARGE SCALE GENOMIC DNA]</scope>
    <source>
        <strain evidence="3 4">ET3-3</strain>
    </source>
</reference>
<sequence>MPSSLPSLRAGRSATVALLAVTAAGTLTATTLAYLDAHGSGSSGGATQSTDQGSTVTSDGTAANAVTPVPTLSPGSGRSHARSSGS</sequence>
<dbReference type="AlphaFoldDB" id="A0A7K1V7S9"/>
<proteinExistence type="predicted"/>
<evidence type="ECO:0000256" key="2">
    <source>
        <dbReference type="SAM" id="SignalP"/>
    </source>
</evidence>
<feature type="region of interest" description="Disordered" evidence="1">
    <location>
        <begin position="36"/>
        <end position="86"/>
    </location>
</feature>